<evidence type="ECO:0000256" key="1">
    <source>
        <dbReference type="ARBA" id="ARBA00004479"/>
    </source>
</evidence>
<name>A0AAF0QZM9_SOLVR</name>
<keyword evidence="8" id="KW-1185">Reference proteome</keyword>
<dbReference type="PANTHER" id="PTHR48063:SF81">
    <property type="entry name" value="LEUCINE-RICH REPEAT-CONTAINING N-TERMINAL PLANT-TYPE DOMAIN-CONTAINING PROTEIN"/>
    <property type="match status" value="1"/>
</dbReference>
<evidence type="ECO:0000256" key="5">
    <source>
        <dbReference type="ARBA" id="ARBA00023136"/>
    </source>
</evidence>
<dbReference type="Proteomes" id="UP001234989">
    <property type="component" value="Chromosome 6"/>
</dbReference>
<keyword evidence="2" id="KW-0812">Transmembrane</keyword>
<evidence type="ECO:0000256" key="3">
    <source>
        <dbReference type="ARBA" id="ARBA00022729"/>
    </source>
</evidence>
<dbReference type="EMBL" id="CP133617">
    <property type="protein sequence ID" value="WMV33402.1"/>
    <property type="molecule type" value="Genomic_DNA"/>
</dbReference>
<organism evidence="7 8">
    <name type="scientific">Solanum verrucosum</name>
    <dbReference type="NCBI Taxonomy" id="315347"/>
    <lineage>
        <taxon>Eukaryota</taxon>
        <taxon>Viridiplantae</taxon>
        <taxon>Streptophyta</taxon>
        <taxon>Embryophyta</taxon>
        <taxon>Tracheophyta</taxon>
        <taxon>Spermatophyta</taxon>
        <taxon>Magnoliopsida</taxon>
        <taxon>eudicotyledons</taxon>
        <taxon>Gunneridae</taxon>
        <taxon>Pentapetalae</taxon>
        <taxon>asterids</taxon>
        <taxon>lamiids</taxon>
        <taxon>Solanales</taxon>
        <taxon>Solanaceae</taxon>
        <taxon>Solanoideae</taxon>
        <taxon>Solaneae</taxon>
        <taxon>Solanum</taxon>
    </lineage>
</organism>
<sequence length="105" mass="11660">MNKSGGIKVPKFIGRLKELRYLNLSVASFTSSVSSFLGNLSNLQVLDLGGTEFPHWLKDQNELNNIIFNTTGISNVVADWFVELDLKLDNLDMAYNNLTGKVPKA</sequence>
<reference evidence="7" key="1">
    <citation type="submission" date="2023-08" db="EMBL/GenBank/DDBJ databases">
        <title>A de novo genome assembly of Solanum verrucosum Schlechtendal, a Mexican diploid species geographically isolated from the other diploid A-genome species in potato relatives.</title>
        <authorList>
            <person name="Hosaka K."/>
        </authorList>
    </citation>
    <scope>NUCLEOTIDE SEQUENCE</scope>
    <source>
        <tissue evidence="7">Young leaves</tissue>
    </source>
</reference>
<dbReference type="Gene3D" id="3.80.10.10">
    <property type="entry name" value="Ribonuclease Inhibitor"/>
    <property type="match status" value="1"/>
</dbReference>
<protein>
    <submittedName>
        <fullName evidence="7">Uncharacterized protein</fullName>
    </submittedName>
</protein>
<dbReference type="InterPro" id="IPR032675">
    <property type="entry name" value="LRR_dom_sf"/>
</dbReference>
<dbReference type="PANTHER" id="PTHR48063">
    <property type="entry name" value="LRR RECEPTOR-LIKE KINASE"/>
    <property type="match status" value="1"/>
</dbReference>
<comment type="subcellular location">
    <subcellularLocation>
        <location evidence="1">Membrane</location>
        <topology evidence="1">Single-pass type I membrane protein</topology>
    </subcellularLocation>
</comment>
<evidence type="ECO:0000313" key="7">
    <source>
        <dbReference type="EMBL" id="WMV33402.1"/>
    </source>
</evidence>
<dbReference type="InterPro" id="IPR046956">
    <property type="entry name" value="RLP23-like"/>
</dbReference>
<keyword evidence="6" id="KW-0325">Glycoprotein</keyword>
<evidence type="ECO:0000256" key="6">
    <source>
        <dbReference type="ARBA" id="ARBA00023180"/>
    </source>
</evidence>
<dbReference type="GO" id="GO:0016020">
    <property type="term" value="C:membrane"/>
    <property type="evidence" value="ECO:0007669"/>
    <property type="project" value="UniProtKB-SubCell"/>
</dbReference>
<keyword evidence="5" id="KW-0472">Membrane</keyword>
<keyword evidence="3" id="KW-0732">Signal</keyword>
<dbReference type="SUPFAM" id="SSF52058">
    <property type="entry name" value="L domain-like"/>
    <property type="match status" value="1"/>
</dbReference>
<evidence type="ECO:0000256" key="2">
    <source>
        <dbReference type="ARBA" id="ARBA00022692"/>
    </source>
</evidence>
<gene>
    <name evidence="7" type="ORF">MTR67_026787</name>
</gene>
<dbReference type="InterPro" id="IPR001611">
    <property type="entry name" value="Leu-rich_rpt"/>
</dbReference>
<evidence type="ECO:0000313" key="8">
    <source>
        <dbReference type="Proteomes" id="UP001234989"/>
    </source>
</evidence>
<evidence type="ECO:0000256" key="4">
    <source>
        <dbReference type="ARBA" id="ARBA00022989"/>
    </source>
</evidence>
<dbReference type="Pfam" id="PF00560">
    <property type="entry name" value="LRR_1"/>
    <property type="match status" value="1"/>
</dbReference>
<accession>A0AAF0QZM9</accession>
<proteinExistence type="predicted"/>
<keyword evidence="4" id="KW-1133">Transmembrane helix</keyword>
<dbReference type="AlphaFoldDB" id="A0AAF0QZM9"/>